<keyword evidence="3" id="KW-1185">Reference proteome</keyword>
<proteinExistence type="predicted"/>
<evidence type="ECO:0000313" key="3">
    <source>
        <dbReference type="Proteomes" id="UP000187283"/>
    </source>
</evidence>
<evidence type="ECO:0000256" key="1">
    <source>
        <dbReference type="SAM" id="MobiDB-lite"/>
    </source>
</evidence>
<dbReference type="EMBL" id="LSSN01005333">
    <property type="protein sequence ID" value="OMJ09743.1"/>
    <property type="molecule type" value="Genomic_DNA"/>
</dbReference>
<protein>
    <submittedName>
        <fullName evidence="2">Uncharacterized protein</fullName>
    </submittedName>
</protein>
<feature type="region of interest" description="Disordered" evidence="1">
    <location>
        <begin position="252"/>
        <end position="282"/>
    </location>
</feature>
<sequence>MPYNENGSIDAAIYGDENQVHDQSNDLYQNQAVQQRIDVPGAPVQEPAPIPVSAPGIVSEAAPAPGVVQEAAPAPGVVQEPVPAPGNVSEPAPAPVSVSPDLSGSYNNGKKVKKVRKIAKFIRKADNKAVNIARTINSVKANRPRLAERLQKKLAKIRNRIEKSLAKLKKRVPTDVFEKIASRIKINNPATDLNAKPKPYRRLSNLARAKKLAKFAARIGRKGRKILVRKFKRCAKRCCKRCVRRCLKKSMRSIRRRSRRRGRRGGRRGYGRNRRNGGRGKLRLKLDLRTYANKQLASII</sequence>
<evidence type="ECO:0000313" key="2">
    <source>
        <dbReference type="EMBL" id="OMJ09743.1"/>
    </source>
</evidence>
<accession>A0A1R1X540</accession>
<feature type="region of interest" description="Disordered" evidence="1">
    <location>
        <begin position="77"/>
        <end position="102"/>
    </location>
</feature>
<organism evidence="2 3">
    <name type="scientific">Smittium culicis</name>
    <dbReference type="NCBI Taxonomy" id="133412"/>
    <lineage>
        <taxon>Eukaryota</taxon>
        <taxon>Fungi</taxon>
        <taxon>Fungi incertae sedis</taxon>
        <taxon>Zoopagomycota</taxon>
        <taxon>Kickxellomycotina</taxon>
        <taxon>Harpellomycetes</taxon>
        <taxon>Harpellales</taxon>
        <taxon>Legeriomycetaceae</taxon>
        <taxon>Smittium</taxon>
    </lineage>
</organism>
<name>A0A1R1X540_9FUNG</name>
<reference evidence="2 3" key="1">
    <citation type="submission" date="2017-01" db="EMBL/GenBank/DDBJ databases">
        <authorList>
            <person name="Mah S.A."/>
            <person name="Swanson W.J."/>
            <person name="Moy G.W."/>
            <person name="Vacquier V.D."/>
        </authorList>
    </citation>
    <scope>NUCLEOTIDE SEQUENCE [LARGE SCALE GENOMIC DNA]</scope>
    <source>
        <strain evidence="2 3">GSMNP</strain>
    </source>
</reference>
<comment type="caution">
    <text evidence="2">The sequence shown here is derived from an EMBL/GenBank/DDBJ whole genome shotgun (WGS) entry which is preliminary data.</text>
</comment>
<gene>
    <name evidence="2" type="ORF">AYI70_g10747</name>
</gene>
<dbReference type="OrthoDB" id="10561386at2759"/>
<dbReference type="Proteomes" id="UP000187283">
    <property type="component" value="Unassembled WGS sequence"/>
</dbReference>
<dbReference type="AlphaFoldDB" id="A0A1R1X540"/>